<dbReference type="Proteomes" id="UP001281761">
    <property type="component" value="Unassembled WGS sequence"/>
</dbReference>
<evidence type="ECO:0000313" key="1">
    <source>
        <dbReference type="EMBL" id="KAK2961993.1"/>
    </source>
</evidence>
<comment type="caution">
    <text evidence="1">The sequence shown here is derived from an EMBL/GenBank/DDBJ whole genome shotgun (WGS) entry which is preliminary data.</text>
</comment>
<evidence type="ECO:0000313" key="2">
    <source>
        <dbReference type="Proteomes" id="UP001281761"/>
    </source>
</evidence>
<gene>
    <name evidence="1" type="ORF">BLNAU_3049</name>
</gene>
<dbReference type="EMBL" id="JARBJD010000013">
    <property type="protein sequence ID" value="KAK2961993.1"/>
    <property type="molecule type" value="Genomic_DNA"/>
</dbReference>
<reference evidence="1 2" key="1">
    <citation type="journal article" date="2022" name="bioRxiv">
        <title>Genomics of Preaxostyla Flagellates Illuminates Evolutionary Transitions and the Path Towards Mitochondrial Loss.</title>
        <authorList>
            <person name="Novak L.V.F."/>
            <person name="Treitli S.C."/>
            <person name="Pyrih J."/>
            <person name="Halakuc P."/>
            <person name="Pipaliya S.V."/>
            <person name="Vacek V."/>
            <person name="Brzon O."/>
            <person name="Soukal P."/>
            <person name="Eme L."/>
            <person name="Dacks J.B."/>
            <person name="Karnkowska A."/>
            <person name="Elias M."/>
            <person name="Hampl V."/>
        </authorList>
    </citation>
    <scope>NUCLEOTIDE SEQUENCE [LARGE SCALE GENOMIC DNA]</scope>
    <source>
        <strain evidence="1">NAU3</strain>
        <tissue evidence="1">Gut</tissue>
    </source>
</reference>
<sequence>MFRDEKGKHRCDWGVEEIGCCGQARVQSPVRPKKSTPMLFYARTVFRSAPAEPDSCTPIQVPETRVQGIGRFLFHDVTFTILTQSNS</sequence>
<organism evidence="1 2">
    <name type="scientific">Blattamonas nauphoetae</name>
    <dbReference type="NCBI Taxonomy" id="2049346"/>
    <lineage>
        <taxon>Eukaryota</taxon>
        <taxon>Metamonada</taxon>
        <taxon>Preaxostyla</taxon>
        <taxon>Oxymonadida</taxon>
        <taxon>Blattamonas</taxon>
    </lineage>
</organism>
<name>A0ABQ9YE12_9EUKA</name>
<accession>A0ABQ9YE12</accession>
<proteinExistence type="predicted"/>
<protein>
    <submittedName>
        <fullName evidence="1">Uncharacterized protein</fullName>
    </submittedName>
</protein>
<keyword evidence="2" id="KW-1185">Reference proteome</keyword>